<feature type="domain" description="Anti-sigma-28 factor FlgM C-terminal" evidence="8">
    <location>
        <begin position="46"/>
        <end position="99"/>
    </location>
</feature>
<comment type="similarity">
    <text evidence="1">Belongs to the FlgM family.</text>
</comment>
<evidence type="ECO:0000256" key="1">
    <source>
        <dbReference type="ARBA" id="ARBA00005322"/>
    </source>
</evidence>
<keyword evidence="6" id="KW-0804">Transcription</keyword>
<dbReference type="Pfam" id="PF04316">
    <property type="entry name" value="FlgM"/>
    <property type="match status" value="1"/>
</dbReference>
<keyword evidence="3" id="KW-0678">Repressor</keyword>
<evidence type="ECO:0000259" key="8">
    <source>
        <dbReference type="Pfam" id="PF04316"/>
    </source>
</evidence>
<organism evidence="9">
    <name type="scientific">hydrothermal vent metagenome</name>
    <dbReference type="NCBI Taxonomy" id="652676"/>
    <lineage>
        <taxon>unclassified sequences</taxon>
        <taxon>metagenomes</taxon>
        <taxon>ecological metagenomes</taxon>
    </lineage>
</organism>
<dbReference type="AlphaFoldDB" id="A0A3B1BQ29"/>
<gene>
    <name evidence="9" type="ORF">MNBD_NITROSPINAE01-1090</name>
</gene>
<evidence type="ECO:0000256" key="5">
    <source>
        <dbReference type="ARBA" id="ARBA00023015"/>
    </source>
</evidence>
<feature type="region of interest" description="Disordered" evidence="7">
    <location>
        <begin position="1"/>
        <end position="46"/>
    </location>
</feature>
<dbReference type="GO" id="GO:0044781">
    <property type="term" value="P:bacterial-type flagellum organization"/>
    <property type="evidence" value="ECO:0007669"/>
    <property type="project" value="UniProtKB-KW"/>
</dbReference>
<feature type="compositionally biased region" description="Low complexity" evidence="7">
    <location>
        <begin position="23"/>
        <end position="38"/>
    </location>
</feature>
<dbReference type="InterPro" id="IPR007412">
    <property type="entry name" value="FlgM"/>
</dbReference>
<proteinExistence type="inferred from homology"/>
<evidence type="ECO:0000256" key="6">
    <source>
        <dbReference type="ARBA" id="ARBA00023163"/>
    </source>
</evidence>
<evidence type="ECO:0000313" key="9">
    <source>
        <dbReference type="EMBL" id="VAX18042.1"/>
    </source>
</evidence>
<keyword evidence="4" id="KW-1005">Bacterial flagellum biogenesis</keyword>
<sequence>MKIFGSDPNLSNAKVDEVRRQGQEAQKTAKAAPKPETAGSAKTVETVSVSGMAQEAAKVSKQVRVAPETRKEKVEALKDQIDRGEYQVSGEKVAGKIIEDIIKQGSVR</sequence>
<dbReference type="Gene3D" id="6.10.140.30">
    <property type="entry name" value="Anti-sigma-28 factor FlgM"/>
    <property type="match status" value="1"/>
</dbReference>
<dbReference type="InterPro" id="IPR035890">
    <property type="entry name" value="Anti-sigma-28_factor_FlgM_sf"/>
</dbReference>
<dbReference type="InterPro" id="IPR031316">
    <property type="entry name" value="FlgM_C"/>
</dbReference>
<dbReference type="NCBIfam" id="TIGR03824">
    <property type="entry name" value="FlgM_jcvi"/>
    <property type="match status" value="1"/>
</dbReference>
<keyword evidence="5" id="KW-0805">Transcription regulation</keyword>
<accession>A0A3B1BQ29</accession>
<name>A0A3B1BQ29_9ZZZZ</name>
<reference evidence="9" key="1">
    <citation type="submission" date="2018-06" db="EMBL/GenBank/DDBJ databases">
        <authorList>
            <person name="Zhirakovskaya E."/>
        </authorList>
    </citation>
    <scope>NUCLEOTIDE SEQUENCE</scope>
</reference>
<evidence type="ECO:0000256" key="2">
    <source>
        <dbReference type="ARBA" id="ARBA00017823"/>
    </source>
</evidence>
<dbReference type="GO" id="GO:0045892">
    <property type="term" value="P:negative regulation of DNA-templated transcription"/>
    <property type="evidence" value="ECO:0007669"/>
    <property type="project" value="InterPro"/>
</dbReference>
<evidence type="ECO:0000256" key="3">
    <source>
        <dbReference type="ARBA" id="ARBA00022491"/>
    </source>
</evidence>
<evidence type="ECO:0000256" key="7">
    <source>
        <dbReference type="SAM" id="MobiDB-lite"/>
    </source>
</evidence>
<evidence type="ECO:0000256" key="4">
    <source>
        <dbReference type="ARBA" id="ARBA00022795"/>
    </source>
</evidence>
<protein>
    <recommendedName>
        <fullName evidence="2">Negative regulator of flagellin synthesis</fullName>
    </recommendedName>
</protein>
<dbReference type="SUPFAM" id="SSF101498">
    <property type="entry name" value="Anti-sigma factor FlgM"/>
    <property type="match status" value="1"/>
</dbReference>
<dbReference type="EMBL" id="UOGC01000062">
    <property type="protein sequence ID" value="VAX18042.1"/>
    <property type="molecule type" value="Genomic_DNA"/>
</dbReference>